<evidence type="ECO:0000313" key="2">
    <source>
        <dbReference type="EMBL" id="SUN46421.1"/>
    </source>
</evidence>
<keyword evidence="1" id="KW-0732">Signal</keyword>
<evidence type="ECO:0000313" key="3">
    <source>
        <dbReference type="Proteomes" id="UP000254461"/>
    </source>
</evidence>
<dbReference type="RefSeq" id="WP_042670661.1">
    <property type="nucleotide sequence ID" value="NZ_UHFF01000002.1"/>
</dbReference>
<proteinExistence type="predicted"/>
<dbReference type="Proteomes" id="UP000254461">
    <property type="component" value="Unassembled WGS sequence"/>
</dbReference>
<organism evidence="2 3">
    <name type="scientific">Streptococcus equi subsp. equi</name>
    <dbReference type="NCBI Taxonomy" id="148942"/>
    <lineage>
        <taxon>Bacteria</taxon>
        <taxon>Bacillati</taxon>
        <taxon>Bacillota</taxon>
        <taxon>Bacilli</taxon>
        <taxon>Lactobacillales</taxon>
        <taxon>Streptococcaceae</taxon>
        <taxon>Streptococcus</taxon>
    </lineage>
</organism>
<sequence>MTYQKKLIAAGMALASVFMLQTTVHAAANNVQQVIDETYVQPDYVLGYSLSAEQREQTLALLHYNSASDNKLSTLNTTAYASIMNVADDPSLQLYSSVRIQKLGAKETLKVTIVTPENITKVTQDMYRNAAVTLGIEHANITVAAPIPVTGESALAGIYYSLEKNGAKIPEESKKLAQEELSTLSNINTENAGKTGYDADKLNVALTDIKAAVAKAGEGVNEEKVRQIVTETLDHYGLTKAVTPDQINLIINFALNLSNSGVISNENFTKTLNALKDSIVEKAGSTFKNINVNFDATEALKTGQGILQQIIDFFRGLIDGLMGG</sequence>
<evidence type="ECO:0000256" key="1">
    <source>
        <dbReference type="SAM" id="SignalP"/>
    </source>
</evidence>
<dbReference type="InterPro" id="IPR009343">
    <property type="entry name" value="DUF1002"/>
</dbReference>
<gene>
    <name evidence="2" type="ORF">NCTC12092_01024</name>
</gene>
<feature type="signal peptide" evidence="1">
    <location>
        <begin position="1"/>
        <end position="26"/>
    </location>
</feature>
<name>A0A380JQQ8_9STRE</name>
<dbReference type="Pfam" id="PF06207">
    <property type="entry name" value="DUF1002"/>
    <property type="match status" value="1"/>
</dbReference>
<feature type="chain" id="PRO_5016988188" evidence="1">
    <location>
        <begin position="27"/>
        <end position="324"/>
    </location>
</feature>
<protein>
    <submittedName>
        <fullName evidence="2">Extracellular protein</fullName>
    </submittedName>
</protein>
<dbReference type="EMBL" id="UHFF01000002">
    <property type="protein sequence ID" value="SUN46421.1"/>
    <property type="molecule type" value="Genomic_DNA"/>
</dbReference>
<reference evidence="2 3" key="1">
    <citation type="submission" date="2018-06" db="EMBL/GenBank/DDBJ databases">
        <authorList>
            <consortium name="Pathogen Informatics"/>
            <person name="Doyle S."/>
        </authorList>
    </citation>
    <scope>NUCLEOTIDE SEQUENCE [LARGE SCALE GENOMIC DNA]</scope>
    <source>
        <strain evidence="2 3">NCTC12092</strain>
    </source>
</reference>
<dbReference type="AlphaFoldDB" id="A0A380JQQ8"/>
<accession>A0A380JQQ8</accession>